<comment type="caution">
    <text evidence="2">The sequence shown here is derived from an EMBL/GenBank/DDBJ whole genome shotgun (WGS) entry which is preliminary data.</text>
</comment>
<keyword evidence="3" id="KW-1185">Reference proteome</keyword>
<organism evidence="2 3">
    <name type="scientific">Populus deltoides</name>
    <name type="common">Eastern poplar</name>
    <name type="synonym">Eastern cottonwood</name>
    <dbReference type="NCBI Taxonomy" id="3696"/>
    <lineage>
        <taxon>Eukaryota</taxon>
        <taxon>Viridiplantae</taxon>
        <taxon>Streptophyta</taxon>
        <taxon>Embryophyta</taxon>
        <taxon>Tracheophyta</taxon>
        <taxon>Spermatophyta</taxon>
        <taxon>Magnoliopsida</taxon>
        <taxon>eudicotyledons</taxon>
        <taxon>Gunneridae</taxon>
        <taxon>Pentapetalae</taxon>
        <taxon>rosids</taxon>
        <taxon>fabids</taxon>
        <taxon>Malpighiales</taxon>
        <taxon>Salicaceae</taxon>
        <taxon>Saliceae</taxon>
        <taxon>Populus</taxon>
    </lineage>
</organism>
<feature type="transmembrane region" description="Helical" evidence="1">
    <location>
        <begin position="93"/>
        <end position="112"/>
    </location>
</feature>
<evidence type="ECO:0000313" key="2">
    <source>
        <dbReference type="EMBL" id="KAH8498168.1"/>
    </source>
</evidence>
<proteinExistence type="predicted"/>
<sequence>MYDNRRRSDIIHDAFTLNPLPYPVLFIFAVISFFFWISWYLHHEDIVETAEKEGSWLIVVVPLVLIAIVRWFMTPWDRSRRAHQQPSEGSSPWGVAAFIVLLLVLPTEYFCLDAEKMEFQFAGEVSDRTVLVLAQKMSSWPRRHGLVFVCLSIPNVAMNGRGHGREVKC</sequence>
<keyword evidence="1" id="KW-0812">Transmembrane</keyword>
<dbReference type="PANTHER" id="PTHR33306:SF7">
    <property type="entry name" value="EXPRESSED PROTEIN"/>
    <property type="match status" value="1"/>
</dbReference>
<dbReference type="EMBL" id="JACEGQ020000009">
    <property type="protein sequence ID" value="KAH8498168.1"/>
    <property type="molecule type" value="Genomic_DNA"/>
</dbReference>
<gene>
    <name evidence="2" type="ORF">H0E87_017194</name>
</gene>
<evidence type="ECO:0000313" key="3">
    <source>
        <dbReference type="Proteomes" id="UP000807159"/>
    </source>
</evidence>
<keyword evidence="1" id="KW-0472">Membrane</keyword>
<accession>A0A8T2XZ96</accession>
<evidence type="ECO:0000256" key="1">
    <source>
        <dbReference type="SAM" id="Phobius"/>
    </source>
</evidence>
<dbReference type="AlphaFoldDB" id="A0A8T2XZ96"/>
<feature type="transmembrane region" description="Helical" evidence="1">
    <location>
        <begin position="54"/>
        <end position="73"/>
    </location>
</feature>
<protein>
    <submittedName>
        <fullName evidence="2">Uncharacterized protein</fullName>
    </submittedName>
</protein>
<reference evidence="2" key="1">
    <citation type="journal article" date="2021" name="J. Hered.">
        <title>Genome Assembly of Salicaceae Populus deltoides (Eastern Cottonwood) I-69 Based on Nanopore Sequencing and Hi-C Technologies.</title>
        <authorList>
            <person name="Bai S."/>
            <person name="Wu H."/>
            <person name="Zhang J."/>
            <person name="Pan Z."/>
            <person name="Zhao W."/>
            <person name="Li Z."/>
            <person name="Tong C."/>
        </authorList>
    </citation>
    <scope>NUCLEOTIDE SEQUENCE</scope>
    <source>
        <tissue evidence="2">Leaf</tissue>
    </source>
</reference>
<dbReference type="PANTHER" id="PTHR33306">
    <property type="entry name" value="EXPRESSED PROTEIN-RELATED-RELATED"/>
    <property type="match status" value="1"/>
</dbReference>
<name>A0A8T2XZ96_POPDE</name>
<keyword evidence="1" id="KW-1133">Transmembrane helix</keyword>
<dbReference type="Proteomes" id="UP000807159">
    <property type="component" value="Chromosome 9"/>
</dbReference>
<feature type="transmembrane region" description="Helical" evidence="1">
    <location>
        <begin position="20"/>
        <end position="42"/>
    </location>
</feature>